<dbReference type="AlphaFoldDB" id="A0A1H9W179"/>
<dbReference type="Proteomes" id="UP000198885">
    <property type="component" value="Unassembled WGS sequence"/>
</dbReference>
<sequence length="41" mass="4961">MSEHFWLSEAQMERLRPFFPRSRGVARVDGRRVLSRIIHVH</sequence>
<evidence type="ECO:0000313" key="1">
    <source>
        <dbReference type="EMBL" id="SES27696.1"/>
    </source>
</evidence>
<organism evidence="1 2">
    <name type="scientific">Tranquillimonas rosea</name>
    <dbReference type="NCBI Taxonomy" id="641238"/>
    <lineage>
        <taxon>Bacteria</taxon>
        <taxon>Pseudomonadati</taxon>
        <taxon>Pseudomonadota</taxon>
        <taxon>Alphaproteobacteria</taxon>
        <taxon>Rhodobacterales</taxon>
        <taxon>Roseobacteraceae</taxon>
        <taxon>Tranquillimonas</taxon>
    </lineage>
</organism>
<name>A0A1H9W179_9RHOB</name>
<reference evidence="1 2" key="1">
    <citation type="submission" date="2016-10" db="EMBL/GenBank/DDBJ databases">
        <authorList>
            <person name="de Groot N.N."/>
        </authorList>
    </citation>
    <scope>NUCLEOTIDE SEQUENCE [LARGE SCALE GENOMIC DNA]</scope>
    <source>
        <strain evidence="1 2">DSM 23042</strain>
    </source>
</reference>
<evidence type="ECO:0008006" key="3">
    <source>
        <dbReference type="Google" id="ProtNLM"/>
    </source>
</evidence>
<accession>A0A1H9W179</accession>
<gene>
    <name evidence="1" type="ORF">SAMN04490244_1096</name>
</gene>
<evidence type="ECO:0000313" key="2">
    <source>
        <dbReference type="Proteomes" id="UP000198885"/>
    </source>
</evidence>
<keyword evidence="2" id="KW-1185">Reference proteome</keyword>
<proteinExistence type="predicted"/>
<dbReference type="EMBL" id="FOGU01000009">
    <property type="protein sequence ID" value="SES27696.1"/>
    <property type="molecule type" value="Genomic_DNA"/>
</dbReference>
<protein>
    <recommendedName>
        <fullName evidence="3">Transposase of IS4/5 family</fullName>
    </recommendedName>
</protein>